<proteinExistence type="predicted"/>
<dbReference type="InterPro" id="IPR039910">
    <property type="entry name" value="D15-like"/>
</dbReference>
<comment type="subcellular location">
    <subcellularLocation>
        <location evidence="1">Membrane</location>
    </subcellularLocation>
</comment>
<feature type="chain" id="PRO_5021846251" evidence="4">
    <location>
        <begin position="29"/>
        <end position="614"/>
    </location>
</feature>
<dbReference type="Pfam" id="PF01103">
    <property type="entry name" value="Omp85"/>
    <property type="match status" value="1"/>
</dbReference>
<comment type="caution">
    <text evidence="6">The sequence shown here is derived from an EMBL/GenBank/DDBJ whole genome shotgun (WGS) entry which is preliminary data.</text>
</comment>
<dbReference type="RefSeq" id="WP_246135475.1">
    <property type="nucleotide sequence ID" value="NZ_BJZO01000043.1"/>
</dbReference>
<organism evidence="6 7">
    <name type="scientific">Pararhodospirillum oryzae</name>
    <dbReference type="NCBI Taxonomy" id="478448"/>
    <lineage>
        <taxon>Bacteria</taxon>
        <taxon>Pseudomonadati</taxon>
        <taxon>Pseudomonadota</taxon>
        <taxon>Alphaproteobacteria</taxon>
        <taxon>Rhodospirillales</taxon>
        <taxon>Rhodospirillaceae</taxon>
        <taxon>Pararhodospirillum</taxon>
    </lineage>
</organism>
<evidence type="ECO:0000256" key="3">
    <source>
        <dbReference type="ARBA" id="ARBA00023136"/>
    </source>
</evidence>
<reference evidence="6 7" key="1">
    <citation type="submission" date="2019-07" db="EMBL/GenBank/DDBJ databases">
        <title>Whole genome shotgun sequence of Rhodospirillum oryzae NBRC 107573.</title>
        <authorList>
            <person name="Hosoyama A."/>
            <person name="Uohara A."/>
            <person name="Ohji S."/>
            <person name="Ichikawa N."/>
        </authorList>
    </citation>
    <scope>NUCLEOTIDE SEQUENCE [LARGE SCALE GENOMIC DNA]</scope>
    <source>
        <strain evidence="6 7">NBRC 107573</strain>
    </source>
</reference>
<name>A0A512H864_9PROT</name>
<dbReference type="EMBL" id="BJZO01000043">
    <property type="protein sequence ID" value="GEO81647.1"/>
    <property type="molecule type" value="Genomic_DNA"/>
</dbReference>
<keyword evidence="2" id="KW-0812">Transmembrane</keyword>
<evidence type="ECO:0000256" key="2">
    <source>
        <dbReference type="ARBA" id="ARBA00022452"/>
    </source>
</evidence>
<dbReference type="AlphaFoldDB" id="A0A512H864"/>
<sequence length="614" mass="65242">MPDASARAFALALLVPVGALIAPSGALAADPVPDEPPTAQETPSVSVPYGVEFRVSGEDGSLTSWLQGVSRLVVLQGEPPATPAGLRQRVDADLERFAQALRARGYYDATLAAEVDTEARPARVVISAEPGTLYTLASVVFDYRGTDERADLPQDPGTAGLEVGAPARAQAVLDGEHTLTLALQRAARPLARVTDRLVVVDHARHVMEVTYTVEPGPKAAFGPLVVRGLEKVDETFVQAMVPWREGDPYDERVVREFRKRLSESRLFGTLDMGPEAAVGPDGRIPIHLTLSEAPPRTIAAGVSYGTDRGPGASARWEHRNLLGAGEHLRIEAVGALSEQSVAASLRKPYFLSPRQTLTASSRVAREDLEAYTGLVAEAAAGVERVLSEHWRVSGNLSLEMAHLTWPGEDVSRPHALAGLPVQVSRDATDNALDPTRGTRFSLTAQPFAGVVESESTGFLVVDALASGYVPALPDRLVLAGRARLASLTGASLDRVPPNRRLYAGGGGSVRGFGYQMIGPLAANGDPLGGRSAAEIGVEARIKITPTIAVVPFLEGGLVGPESWPSFDETIRWGAGLGARYHTDFGPLRVDLGVPLNPRDEDDSFQVYISLGQAF</sequence>
<evidence type="ECO:0000259" key="5">
    <source>
        <dbReference type="Pfam" id="PF01103"/>
    </source>
</evidence>
<feature type="domain" description="Bacterial surface antigen (D15)" evidence="5">
    <location>
        <begin position="320"/>
        <end position="614"/>
    </location>
</feature>
<dbReference type="InterPro" id="IPR000184">
    <property type="entry name" value="Bac_surfAg_D15"/>
</dbReference>
<feature type="signal peptide" evidence="4">
    <location>
        <begin position="1"/>
        <end position="28"/>
    </location>
</feature>
<dbReference type="Gene3D" id="2.40.160.50">
    <property type="entry name" value="membrane protein fhac: a member of the omp85/tpsb transporter family"/>
    <property type="match status" value="1"/>
</dbReference>
<dbReference type="Gene3D" id="3.10.20.310">
    <property type="entry name" value="membrane protein fhac"/>
    <property type="match status" value="1"/>
</dbReference>
<dbReference type="PANTHER" id="PTHR12815">
    <property type="entry name" value="SORTING AND ASSEMBLY MACHINERY SAMM50 PROTEIN FAMILY MEMBER"/>
    <property type="match status" value="1"/>
</dbReference>
<dbReference type="Proteomes" id="UP000321567">
    <property type="component" value="Unassembled WGS sequence"/>
</dbReference>
<evidence type="ECO:0000256" key="1">
    <source>
        <dbReference type="ARBA" id="ARBA00004370"/>
    </source>
</evidence>
<evidence type="ECO:0000313" key="7">
    <source>
        <dbReference type="Proteomes" id="UP000321567"/>
    </source>
</evidence>
<keyword evidence="4" id="KW-0732">Signal</keyword>
<dbReference type="GO" id="GO:0019867">
    <property type="term" value="C:outer membrane"/>
    <property type="evidence" value="ECO:0007669"/>
    <property type="project" value="InterPro"/>
</dbReference>
<accession>A0A512H864</accession>
<keyword evidence="7" id="KW-1185">Reference proteome</keyword>
<dbReference type="PANTHER" id="PTHR12815:SF42">
    <property type="entry name" value="BACTERIAL SURFACE ANTIGEN (D15) DOMAIN-CONTAINING PROTEIN"/>
    <property type="match status" value="1"/>
</dbReference>
<protein>
    <submittedName>
        <fullName evidence="6">Outer membrane protein assembly factor</fullName>
    </submittedName>
</protein>
<keyword evidence="3" id="KW-0472">Membrane</keyword>
<gene>
    <name evidence="6" type="ORF">ROR02_17780</name>
</gene>
<evidence type="ECO:0000313" key="6">
    <source>
        <dbReference type="EMBL" id="GEO81647.1"/>
    </source>
</evidence>
<evidence type="ECO:0000256" key="4">
    <source>
        <dbReference type="SAM" id="SignalP"/>
    </source>
</evidence>
<keyword evidence="2" id="KW-1134">Transmembrane beta strand</keyword>